<dbReference type="GO" id="GO:0036402">
    <property type="term" value="F:proteasome-activating activity"/>
    <property type="evidence" value="ECO:0007669"/>
    <property type="project" value="UniProtKB-UniRule"/>
</dbReference>
<evidence type="ECO:0000259" key="9">
    <source>
        <dbReference type="SMART" id="SM01086"/>
    </source>
</evidence>
<dbReference type="GO" id="GO:0043335">
    <property type="term" value="P:protein unfolding"/>
    <property type="evidence" value="ECO:0007669"/>
    <property type="project" value="UniProtKB-UniRule"/>
</dbReference>
<dbReference type="Proteomes" id="UP000229498">
    <property type="component" value="Unassembled WGS sequence"/>
</dbReference>
<feature type="binding site" evidence="7">
    <location>
        <position position="314"/>
    </location>
    <ligand>
        <name>ATP</name>
        <dbReference type="ChEBI" id="CHEBI:30616"/>
    </ligand>
</feature>
<name>A0A2M9G4C3_9PROT</name>
<dbReference type="NCBIfam" id="TIGR00390">
    <property type="entry name" value="hslU"/>
    <property type="match status" value="1"/>
</dbReference>
<proteinExistence type="inferred from homology"/>
<comment type="similarity">
    <text evidence="2 7">Belongs to the ClpX chaperone family. HslU subfamily.</text>
</comment>
<keyword evidence="3 7" id="KW-0963">Cytoplasm</keyword>
<evidence type="ECO:0000256" key="3">
    <source>
        <dbReference type="ARBA" id="ARBA00022490"/>
    </source>
</evidence>
<gene>
    <name evidence="7" type="primary">hslU</name>
    <name evidence="10" type="ORF">CVT23_06355</name>
</gene>
<dbReference type="InterPro" id="IPR019489">
    <property type="entry name" value="Clp_ATPase_C"/>
</dbReference>
<evidence type="ECO:0000256" key="4">
    <source>
        <dbReference type="ARBA" id="ARBA00022741"/>
    </source>
</evidence>
<dbReference type="EMBL" id="PHIG01000025">
    <property type="protein sequence ID" value="PJK30561.1"/>
    <property type="molecule type" value="Genomic_DNA"/>
</dbReference>
<dbReference type="GO" id="GO:0016887">
    <property type="term" value="F:ATP hydrolysis activity"/>
    <property type="evidence" value="ECO:0007669"/>
    <property type="project" value="InterPro"/>
</dbReference>
<keyword evidence="4 7" id="KW-0547">Nucleotide-binding</keyword>
<dbReference type="SUPFAM" id="SSF52540">
    <property type="entry name" value="P-loop containing nucleoside triphosphate hydrolases"/>
    <property type="match status" value="1"/>
</dbReference>
<comment type="caution">
    <text evidence="10">The sequence shown here is derived from an EMBL/GenBank/DDBJ whole genome shotgun (WGS) entry which is preliminary data.</text>
</comment>
<dbReference type="RefSeq" id="WP_109792661.1">
    <property type="nucleotide sequence ID" value="NZ_PHIG01000025.1"/>
</dbReference>
<sequence>MANFSPREIVHELDRFIIGQNEAKRAVAVALRNRWRRQQLPEDLREEVLPKNILMIGPTGVGKTEISRRLAKLAEAPFIKVEATKFTEVGYVGRDVEQMIRDLVEMALVMVRERRRREVKARAELAAEERVLDALVGESASRDTREKFRQKLRNGELDDKEIELQVQDQGGMNLPTFDIPGQPGAQMGMLNLNDMFGKMMGGRTKPRRMTVDESHEILIAEESDKLLDEETLTAEAISSVENNGIVFLDEIDKITARSDRQGADVSREGVQRDLLPLIEGTTVSTKHGAVKTDHILFIASGAFHIAKPSDLLPELQGRLPIRVELKPLTKNDFQRILTETEASLIRQYTALMATEEVTLEFTDDAIETLADLAVQVNDSVENIGARRLHTIMEKLLEEVSFTASDRAGETVHIDAAYVKDKVSELAEDADLSKFIL</sequence>
<reference evidence="10 11" key="1">
    <citation type="submission" date="2017-11" db="EMBL/GenBank/DDBJ databases">
        <title>Draft genome sequence of Rhizobiales bacterium SY3-13.</title>
        <authorList>
            <person name="Sun C."/>
        </authorList>
    </citation>
    <scope>NUCLEOTIDE SEQUENCE [LARGE SCALE GENOMIC DNA]</scope>
    <source>
        <strain evidence="10 11">SY3-13</strain>
    </source>
</reference>
<dbReference type="OrthoDB" id="9804062at2"/>
<evidence type="ECO:0000259" key="8">
    <source>
        <dbReference type="SMART" id="SM00382"/>
    </source>
</evidence>
<dbReference type="PANTHER" id="PTHR48102">
    <property type="entry name" value="ATP-DEPENDENT CLP PROTEASE ATP-BINDING SUBUNIT CLPX-LIKE, MITOCHONDRIAL-RELATED"/>
    <property type="match status" value="1"/>
</dbReference>
<keyword evidence="5 7" id="KW-0067">ATP-binding</keyword>
<dbReference type="GO" id="GO:0009376">
    <property type="term" value="C:HslUV protease complex"/>
    <property type="evidence" value="ECO:0007669"/>
    <property type="project" value="UniProtKB-UniRule"/>
</dbReference>
<evidence type="ECO:0000256" key="6">
    <source>
        <dbReference type="ARBA" id="ARBA00023186"/>
    </source>
</evidence>
<dbReference type="FunFam" id="3.40.50.300:FF:000213">
    <property type="entry name" value="ATP-dependent protease ATPase subunit HslU"/>
    <property type="match status" value="1"/>
</dbReference>
<dbReference type="InterPro" id="IPR003593">
    <property type="entry name" value="AAA+_ATPase"/>
</dbReference>
<comment type="function">
    <text evidence="7">ATPase subunit of a proteasome-like degradation complex; this subunit has chaperone activity. The binding of ATP and its subsequent hydrolysis by HslU are essential for unfolding of protein substrates subsequently hydrolyzed by HslV. HslU recognizes the N-terminal part of its protein substrates and unfolds these before they are guided to HslV for hydrolysis.</text>
</comment>
<dbReference type="NCBIfam" id="NF003544">
    <property type="entry name" value="PRK05201.1"/>
    <property type="match status" value="1"/>
</dbReference>
<evidence type="ECO:0000313" key="10">
    <source>
        <dbReference type="EMBL" id="PJK30561.1"/>
    </source>
</evidence>
<dbReference type="CDD" id="cd19498">
    <property type="entry name" value="RecA-like_HslU"/>
    <property type="match status" value="1"/>
</dbReference>
<feature type="domain" description="AAA+ ATPase" evidence="8">
    <location>
        <begin position="49"/>
        <end position="325"/>
    </location>
</feature>
<dbReference type="FunFam" id="3.40.50.300:FF:000220">
    <property type="entry name" value="ATP-dependent protease ATPase subunit HslU"/>
    <property type="match status" value="1"/>
</dbReference>
<feature type="binding site" evidence="7">
    <location>
        <begin position="60"/>
        <end position="65"/>
    </location>
    <ligand>
        <name>ATP</name>
        <dbReference type="ChEBI" id="CHEBI:30616"/>
    </ligand>
</feature>
<comment type="subcellular location">
    <subcellularLocation>
        <location evidence="1 7">Cytoplasm</location>
    </subcellularLocation>
</comment>
<dbReference type="Gene3D" id="3.40.50.300">
    <property type="entry name" value="P-loop containing nucleotide triphosphate hydrolases"/>
    <property type="match status" value="2"/>
</dbReference>
<dbReference type="Pfam" id="PF00004">
    <property type="entry name" value="AAA"/>
    <property type="match status" value="1"/>
</dbReference>
<dbReference type="HAMAP" id="MF_00249">
    <property type="entry name" value="HslU"/>
    <property type="match status" value="1"/>
</dbReference>
<protein>
    <recommendedName>
        <fullName evidence="7">ATP-dependent protease ATPase subunit HslU</fullName>
    </recommendedName>
    <alternativeName>
        <fullName evidence="7">Unfoldase HslU</fullName>
    </alternativeName>
</protein>
<dbReference type="InterPro" id="IPR004491">
    <property type="entry name" value="HslU"/>
</dbReference>
<dbReference type="InterPro" id="IPR027417">
    <property type="entry name" value="P-loop_NTPase"/>
</dbReference>
<dbReference type="PANTHER" id="PTHR48102:SF3">
    <property type="entry name" value="ATP-DEPENDENT PROTEASE ATPASE SUBUNIT HSLU"/>
    <property type="match status" value="1"/>
</dbReference>
<evidence type="ECO:0000256" key="7">
    <source>
        <dbReference type="HAMAP-Rule" id="MF_00249"/>
    </source>
</evidence>
<evidence type="ECO:0000256" key="5">
    <source>
        <dbReference type="ARBA" id="ARBA00022840"/>
    </source>
</evidence>
<feature type="binding site" evidence="7">
    <location>
        <position position="386"/>
    </location>
    <ligand>
        <name>ATP</name>
        <dbReference type="ChEBI" id="CHEBI:30616"/>
    </ligand>
</feature>
<dbReference type="Pfam" id="PF07724">
    <property type="entry name" value="AAA_2"/>
    <property type="match status" value="1"/>
</dbReference>
<evidence type="ECO:0000256" key="2">
    <source>
        <dbReference type="ARBA" id="ARBA00009771"/>
    </source>
</evidence>
<keyword evidence="11" id="KW-1185">Reference proteome</keyword>
<keyword evidence="6 7" id="KW-0143">Chaperone</keyword>
<dbReference type="InterPro" id="IPR050052">
    <property type="entry name" value="ATP-dep_Clp_protease_ClpX"/>
</dbReference>
<dbReference type="GO" id="GO:0005524">
    <property type="term" value="F:ATP binding"/>
    <property type="evidence" value="ECO:0007669"/>
    <property type="project" value="UniProtKB-UniRule"/>
</dbReference>
<dbReference type="Gene3D" id="1.10.8.60">
    <property type="match status" value="1"/>
</dbReference>
<dbReference type="InterPro" id="IPR003959">
    <property type="entry name" value="ATPase_AAA_core"/>
</dbReference>
<feature type="binding site" evidence="7">
    <location>
        <position position="18"/>
    </location>
    <ligand>
        <name>ATP</name>
        <dbReference type="ChEBI" id="CHEBI:30616"/>
    </ligand>
</feature>
<dbReference type="GO" id="GO:0008233">
    <property type="term" value="F:peptidase activity"/>
    <property type="evidence" value="ECO:0007669"/>
    <property type="project" value="InterPro"/>
</dbReference>
<dbReference type="SMART" id="SM01086">
    <property type="entry name" value="ClpB_D2-small"/>
    <property type="match status" value="1"/>
</dbReference>
<feature type="domain" description="Clp ATPase C-terminal" evidence="9">
    <location>
        <begin position="328"/>
        <end position="422"/>
    </location>
</feature>
<feature type="binding site" evidence="7">
    <location>
        <position position="249"/>
    </location>
    <ligand>
        <name>ATP</name>
        <dbReference type="ChEBI" id="CHEBI:30616"/>
    </ligand>
</feature>
<dbReference type="Gene3D" id="1.10.8.10">
    <property type="entry name" value="DNA helicase RuvA subunit, C-terminal domain"/>
    <property type="match status" value="1"/>
</dbReference>
<evidence type="ECO:0000256" key="1">
    <source>
        <dbReference type="ARBA" id="ARBA00004496"/>
    </source>
</evidence>
<evidence type="ECO:0000313" key="11">
    <source>
        <dbReference type="Proteomes" id="UP000229498"/>
    </source>
</evidence>
<organism evidence="10 11">
    <name type="scientific">Minwuia thermotolerans</name>
    <dbReference type="NCBI Taxonomy" id="2056226"/>
    <lineage>
        <taxon>Bacteria</taxon>
        <taxon>Pseudomonadati</taxon>
        <taxon>Pseudomonadota</taxon>
        <taxon>Alphaproteobacteria</taxon>
        <taxon>Minwuiales</taxon>
        <taxon>Minwuiaceae</taxon>
        <taxon>Minwuia</taxon>
    </lineage>
</organism>
<accession>A0A2M9G4C3</accession>
<comment type="subunit">
    <text evidence="7">A double ring-shaped homohexamer of HslV is capped on each side by a ring-shaped HslU homohexamer. The assembly of the HslU/HslV complex is dependent on binding of ATP.</text>
</comment>
<dbReference type="AlphaFoldDB" id="A0A2M9G4C3"/>
<dbReference type="SMART" id="SM00382">
    <property type="entry name" value="AAA"/>
    <property type="match status" value="1"/>
</dbReference>